<name>A0A1F5ZLT7_9BACT</name>
<evidence type="ECO:0000313" key="2">
    <source>
        <dbReference type="Proteomes" id="UP000177383"/>
    </source>
</evidence>
<dbReference type="Pfam" id="PF13563">
    <property type="entry name" value="2_5_RNA_ligase2"/>
    <property type="match status" value="1"/>
</dbReference>
<dbReference type="AlphaFoldDB" id="A0A1F5ZLT7"/>
<sequence length="221" mass="25434">MKSINEQISKYNSIRKLFADPVKVSIKNRANPLPQFNDISFNFWLTEYLRNAILNNFINKARRIEPNQDYVPAEMYHCTVKSCGLLGKQLNESQTSEIIERAREALKIFPKFRIKLKGVNNFPNTIFIQVFSNDGGLYRLHSALHSAIPYSEYPEFEGENYTPHIAAICFFEQPQNLFKELDKYGSTEFGEMVVESINLIRGGLPPDGHKMEVIESFNLSS</sequence>
<reference evidence="1 2" key="1">
    <citation type="journal article" date="2016" name="Nat. Commun.">
        <title>Thousands of microbial genomes shed light on interconnected biogeochemical processes in an aquifer system.</title>
        <authorList>
            <person name="Anantharaman K."/>
            <person name="Brown C.T."/>
            <person name="Hug L.A."/>
            <person name="Sharon I."/>
            <person name="Castelle C.J."/>
            <person name="Probst A.J."/>
            <person name="Thomas B.C."/>
            <person name="Singh A."/>
            <person name="Wilkins M.J."/>
            <person name="Karaoz U."/>
            <person name="Brodie E.L."/>
            <person name="Williams K.H."/>
            <person name="Hubbard S.S."/>
            <person name="Banfield J.F."/>
        </authorList>
    </citation>
    <scope>NUCLEOTIDE SEQUENCE [LARGE SCALE GENOMIC DNA]</scope>
</reference>
<dbReference type="InterPro" id="IPR009097">
    <property type="entry name" value="Cyclic_Pdiesterase"/>
</dbReference>
<evidence type="ECO:0008006" key="3">
    <source>
        <dbReference type="Google" id="ProtNLM"/>
    </source>
</evidence>
<protein>
    <recommendedName>
        <fullName evidence="3">2'-5' RNA ligase</fullName>
    </recommendedName>
</protein>
<proteinExistence type="predicted"/>
<evidence type="ECO:0000313" key="1">
    <source>
        <dbReference type="EMBL" id="OGG13067.1"/>
    </source>
</evidence>
<comment type="caution">
    <text evidence="1">The sequence shown here is derived from an EMBL/GenBank/DDBJ whole genome shotgun (WGS) entry which is preliminary data.</text>
</comment>
<dbReference type="EMBL" id="MFJE01000061">
    <property type="protein sequence ID" value="OGG13067.1"/>
    <property type="molecule type" value="Genomic_DNA"/>
</dbReference>
<dbReference type="SUPFAM" id="SSF55144">
    <property type="entry name" value="LigT-like"/>
    <property type="match status" value="1"/>
</dbReference>
<dbReference type="STRING" id="1798375.A2773_01135"/>
<dbReference type="Gene3D" id="3.90.1140.10">
    <property type="entry name" value="Cyclic phosphodiesterase"/>
    <property type="match status" value="1"/>
</dbReference>
<gene>
    <name evidence="1" type="ORF">A2773_01135</name>
</gene>
<accession>A0A1F5ZLT7</accession>
<organism evidence="1 2">
    <name type="scientific">Candidatus Gottesmanbacteria bacterium RIFCSPHIGHO2_01_FULL_39_10</name>
    <dbReference type="NCBI Taxonomy" id="1798375"/>
    <lineage>
        <taxon>Bacteria</taxon>
        <taxon>Candidatus Gottesmaniibacteriota</taxon>
    </lineage>
</organism>
<dbReference type="Proteomes" id="UP000177383">
    <property type="component" value="Unassembled WGS sequence"/>
</dbReference>